<organism evidence="1">
    <name type="scientific">viral metagenome</name>
    <dbReference type="NCBI Taxonomy" id="1070528"/>
    <lineage>
        <taxon>unclassified sequences</taxon>
        <taxon>metagenomes</taxon>
        <taxon>organismal metagenomes</taxon>
    </lineage>
</organism>
<accession>A0A6C0DZ15</accession>
<sequence>MNSDLKVDLISGDKVPDNINQEPSVEAIPDLDLLMRNINLINDYLDLPETRKLLKSNPGSVNRYLNEKYMDVPYGILTLLLERDSEEAIYENGVLLLEMIETLRKAKEGVMSIHDASLNFTNKIKRKYKATEQDIENELSLLSASKLSVRD</sequence>
<reference evidence="1" key="1">
    <citation type="journal article" date="2020" name="Nature">
        <title>Giant virus diversity and host interactions through global metagenomics.</title>
        <authorList>
            <person name="Schulz F."/>
            <person name="Roux S."/>
            <person name="Paez-Espino D."/>
            <person name="Jungbluth S."/>
            <person name="Walsh D.A."/>
            <person name="Denef V.J."/>
            <person name="McMahon K.D."/>
            <person name="Konstantinidis K.T."/>
            <person name="Eloe-Fadrosh E.A."/>
            <person name="Kyrpides N.C."/>
            <person name="Woyke T."/>
        </authorList>
    </citation>
    <scope>NUCLEOTIDE SEQUENCE</scope>
    <source>
        <strain evidence="1">GVMAG-M-3300023179-103</strain>
    </source>
</reference>
<dbReference type="EMBL" id="MN739696">
    <property type="protein sequence ID" value="QHT21712.1"/>
    <property type="molecule type" value="Genomic_DNA"/>
</dbReference>
<evidence type="ECO:0000313" key="1">
    <source>
        <dbReference type="EMBL" id="QHT21712.1"/>
    </source>
</evidence>
<protein>
    <submittedName>
        <fullName evidence="1">Uncharacterized protein</fullName>
    </submittedName>
</protein>
<name>A0A6C0DZ15_9ZZZZ</name>
<proteinExistence type="predicted"/>
<dbReference type="AlphaFoldDB" id="A0A6C0DZ15"/>